<accession>A4V7W8</accession>
<name>A4V7W8_PSEFS</name>
<reference evidence="1 2" key="1">
    <citation type="journal article" date="2007" name="ISME J.">
        <title>Sequence-based analysis of pQBR103; a representative of a unique, transfer-proficient mega plasmid resident in the microbial community of sugar beet.</title>
        <authorList>
            <person name="Tett A."/>
            <person name="Spiers A.J."/>
            <person name="Crossman L.C."/>
            <person name="Ager D."/>
            <person name="Ciric L."/>
            <person name="Dow J.M."/>
            <person name="Fry J.C."/>
            <person name="Harris D."/>
            <person name="Lilley A."/>
            <person name="Oliver A."/>
            <person name="Parkhill J."/>
            <person name="Quail M.A."/>
            <person name="Rainey P.B."/>
            <person name="Saunders N.J."/>
            <person name="Seeger K."/>
            <person name="Snyder L.A.S."/>
            <person name="Squares R."/>
            <person name="Thomas C.M."/>
            <person name="Turner S.L."/>
            <person name="Zhang X.-X."/>
            <person name="Field D."/>
            <person name="Bailey M.J."/>
        </authorList>
    </citation>
    <scope>NUCLEOTIDE SEQUENCE [LARGE SCALE GENOMIC DNA]</scope>
    <source>
        <strain evidence="1 2">SBW25</strain>
    </source>
</reference>
<evidence type="ECO:0000313" key="2">
    <source>
        <dbReference type="Proteomes" id="UP000002332"/>
    </source>
</evidence>
<evidence type="ECO:0000313" key="1">
    <source>
        <dbReference type="EMBL" id="CAM96426.1"/>
    </source>
</evidence>
<proteinExistence type="predicted"/>
<protein>
    <submittedName>
        <fullName evidence="1">Uncharacterized protein</fullName>
    </submittedName>
</protein>
<dbReference type="AlphaFoldDB" id="A4V7W8"/>
<dbReference type="Proteomes" id="UP000002332">
    <property type="component" value="Plasmid pQBR103"/>
</dbReference>
<organism evidence="1 2">
    <name type="scientific">Pseudomonas fluorescens (strain SBW25)</name>
    <dbReference type="NCBI Taxonomy" id="216595"/>
    <lineage>
        <taxon>Bacteria</taxon>
        <taxon>Pseudomonadati</taxon>
        <taxon>Pseudomonadota</taxon>
        <taxon>Gammaproteobacteria</taxon>
        <taxon>Pseudomonadales</taxon>
        <taxon>Pseudomonadaceae</taxon>
        <taxon>Pseudomonas</taxon>
    </lineage>
</organism>
<dbReference type="EMBL" id="AM235768">
    <property type="protein sequence ID" value="CAM96426.1"/>
    <property type="molecule type" value="Genomic_DNA"/>
</dbReference>
<gene>
    <name evidence="1" type="ordered locus">pQBR0394</name>
</gene>
<keyword evidence="1" id="KW-0614">Plasmid</keyword>
<geneLocation type="plasmid" evidence="1 2">
    <name>pQBR103</name>
</geneLocation>
<sequence>MRHSKSGGCMSQHYVKVYHAQSSCLVRVQLGWDRPLQGFYMVVEKDGEEGLDEFDEGIVYSNLDDVGHPSDLAHFKAIASKLSIQIPDVMWRAAYLDSQHNTIDNRVFYNLDGDLVSPF</sequence>